<dbReference type="EMBL" id="JBEHZE010000001">
    <property type="protein sequence ID" value="MEX6634018.1"/>
    <property type="molecule type" value="Genomic_DNA"/>
</dbReference>
<feature type="transmembrane region" description="Helical" evidence="5">
    <location>
        <begin position="113"/>
        <end position="132"/>
    </location>
</feature>
<evidence type="ECO:0000256" key="2">
    <source>
        <dbReference type="ARBA" id="ARBA00022692"/>
    </source>
</evidence>
<dbReference type="InterPro" id="IPR036513">
    <property type="entry name" value="STAS_dom_sf"/>
</dbReference>
<evidence type="ECO:0000256" key="5">
    <source>
        <dbReference type="SAM" id="Phobius"/>
    </source>
</evidence>
<dbReference type="Pfam" id="PF01740">
    <property type="entry name" value="STAS"/>
    <property type="match status" value="1"/>
</dbReference>
<evidence type="ECO:0000313" key="7">
    <source>
        <dbReference type="EMBL" id="MEX6634018.1"/>
    </source>
</evidence>
<dbReference type="PANTHER" id="PTHR11814">
    <property type="entry name" value="SULFATE TRANSPORTER"/>
    <property type="match status" value="1"/>
</dbReference>
<dbReference type="InterPro" id="IPR011547">
    <property type="entry name" value="SLC26A/SulP_dom"/>
</dbReference>
<dbReference type="Pfam" id="PF00916">
    <property type="entry name" value="Sulfate_transp"/>
    <property type="match status" value="1"/>
</dbReference>
<keyword evidence="3 5" id="KW-1133">Transmembrane helix</keyword>
<keyword evidence="4 5" id="KW-0472">Membrane</keyword>
<dbReference type="InterPro" id="IPR001902">
    <property type="entry name" value="SLC26A/SulP_fam"/>
</dbReference>
<feature type="transmembrane region" description="Helical" evidence="5">
    <location>
        <begin position="266"/>
        <end position="288"/>
    </location>
</feature>
<keyword evidence="8" id="KW-1185">Reference proteome</keyword>
<feature type="domain" description="STAS" evidence="6">
    <location>
        <begin position="457"/>
        <end position="577"/>
    </location>
</feature>
<organism evidence="7 8">
    <name type="scientific">Hyphococcus lacteus</name>
    <dbReference type="NCBI Taxonomy" id="3143536"/>
    <lineage>
        <taxon>Bacteria</taxon>
        <taxon>Pseudomonadati</taxon>
        <taxon>Pseudomonadota</taxon>
        <taxon>Alphaproteobacteria</taxon>
        <taxon>Parvularculales</taxon>
        <taxon>Parvularculaceae</taxon>
        <taxon>Hyphococcus</taxon>
    </lineage>
</organism>
<feature type="transmembrane region" description="Helical" evidence="5">
    <location>
        <begin position="190"/>
        <end position="208"/>
    </location>
</feature>
<evidence type="ECO:0000259" key="6">
    <source>
        <dbReference type="PROSITE" id="PS50801"/>
    </source>
</evidence>
<evidence type="ECO:0000313" key="8">
    <source>
        <dbReference type="Proteomes" id="UP001560685"/>
    </source>
</evidence>
<dbReference type="InterPro" id="IPR002645">
    <property type="entry name" value="STAS_dom"/>
</dbReference>
<sequence>MTTIVQDTDKQVRASFKDLFTPKFVTVLREGYDGKALRADLVAGLTVAIVALPLSMAIAIASGASPAQGLYTAVIGGFIVSLLGGSRFQIGGPAGAFIVLVASIVHQHGMDGLFLATMMAGLMLMTVGFFRLGTYIKFIPFPVTVGFTVGIAALILTSQIKDLFGLSLIGPEPLEFMEKIPVLWAVRESANFPAIFVSVATIGMIAGLQRFKPSWPGMLIAVVGGACAAAFLSLPIETIGSKFGGIPSTLPVPSFPSLTASKIIEILPSAFTLALLGAIESLLSAVVADGMTGRRHRSNCELVAQGVANFVAPIFGGICVTGTIARTATNVRAGARSPIAGIMHALFILVFIVVAAPLASFIPLASLAGVLVMVAWNMIEKEAFLSLLKASRGDAVVLLTTLGLTIFRDLTEAIVIGFALGSVMFIHRMSSATRIAAHVPLVIEDRADSDDRDQEPFDAVTAHEPDIAVYRISGAFFFGAAASLGAAFDNIVEKKRALIIDFAQVPLVDSTGAKTLESLGRKAARNNVAFYICAASQEVEHDLIANGIEPPLICYEKDINAAVVAAHQKIDTSSAAL</sequence>
<evidence type="ECO:0000256" key="3">
    <source>
        <dbReference type="ARBA" id="ARBA00022989"/>
    </source>
</evidence>
<feature type="transmembrane region" description="Helical" evidence="5">
    <location>
        <begin position="41"/>
        <end position="61"/>
    </location>
</feature>
<protein>
    <submittedName>
        <fullName evidence="7">SulP family inorganic anion transporter</fullName>
    </submittedName>
</protein>
<reference evidence="7 8" key="1">
    <citation type="submission" date="2024-05" db="EMBL/GenBank/DDBJ databases">
        <title>Three bacterial strains, DH-69, EH-24, and ECK-19 isolated from coastal sediments.</title>
        <authorList>
            <person name="Ye Y.-Q."/>
            <person name="Du Z.-J."/>
        </authorList>
    </citation>
    <scope>NUCLEOTIDE SEQUENCE [LARGE SCALE GENOMIC DNA]</scope>
    <source>
        <strain evidence="7 8">ECK-19</strain>
    </source>
</reference>
<name>A0ABV3Z6F2_9PROT</name>
<accession>A0ABV3Z6F2</accession>
<proteinExistence type="predicted"/>
<feature type="transmembrane region" description="Helical" evidence="5">
    <location>
        <begin position="396"/>
        <end position="426"/>
    </location>
</feature>
<dbReference type="PROSITE" id="PS50801">
    <property type="entry name" value="STAS"/>
    <property type="match status" value="1"/>
</dbReference>
<dbReference type="CDD" id="cd07042">
    <property type="entry name" value="STAS_SulP_like_sulfate_transporter"/>
    <property type="match status" value="1"/>
</dbReference>
<keyword evidence="2 5" id="KW-0812">Transmembrane</keyword>
<comment type="subcellular location">
    <subcellularLocation>
        <location evidence="1">Membrane</location>
        <topology evidence="1">Multi-pass membrane protein</topology>
    </subcellularLocation>
</comment>
<evidence type="ECO:0000256" key="1">
    <source>
        <dbReference type="ARBA" id="ARBA00004141"/>
    </source>
</evidence>
<dbReference type="SUPFAM" id="SSF52091">
    <property type="entry name" value="SpoIIaa-like"/>
    <property type="match status" value="1"/>
</dbReference>
<feature type="transmembrane region" description="Helical" evidence="5">
    <location>
        <begin position="346"/>
        <end position="376"/>
    </location>
</feature>
<gene>
    <name evidence="7" type="ORF">ABFZ84_10695</name>
</gene>
<dbReference type="Gene3D" id="3.30.750.24">
    <property type="entry name" value="STAS domain"/>
    <property type="match status" value="1"/>
</dbReference>
<feature type="transmembrane region" description="Helical" evidence="5">
    <location>
        <begin position="90"/>
        <end position="107"/>
    </location>
</feature>
<dbReference type="Proteomes" id="UP001560685">
    <property type="component" value="Unassembled WGS sequence"/>
</dbReference>
<feature type="transmembrane region" description="Helical" evidence="5">
    <location>
        <begin position="215"/>
        <end position="236"/>
    </location>
</feature>
<evidence type="ECO:0000256" key="4">
    <source>
        <dbReference type="ARBA" id="ARBA00023136"/>
    </source>
</evidence>
<feature type="transmembrane region" description="Helical" evidence="5">
    <location>
        <begin position="139"/>
        <end position="160"/>
    </location>
</feature>
<comment type="caution">
    <text evidence="7">The sequence shown here is derived from an EMBL/GenBank/DDBJ whole genome shotgun (WGS) entry which is preliminary data.</text>
</comment>
<dbReference type="RefSeq" id="WP_369314011.1">
    <property type="nucleotide sequence ID" value="NZ_JBEHZE010000001.1"/>
</dbReference>